<dbReference type="Gene3D" id="3.50.50.60">
    <property type="entry name" value="FAD/NAD(P)-binding domain"/>
    <property type="match status" value="2"/>
</dbReference>
<reference evidence="1 2" key="1">
    <citation type="submission" date="2024-10" db="EMBL/GenBank/DDBJ databases">
        <authorList>
            <person name="Riesco R."/>
        </authorList>
    </citation>
    <scope>NUCLEOTIDE SEQUENCE [LARGE SCALE GENOMIC DNA]</scope>
    <source>
        <strain evidence="1 2">NCIMB 15448</strain>
    </source>
</reference>
<gene>
    <name evidence="1" type="ORF">ACHIPV_16385</name>
</gene>
<sequence length="501" mass="56357">MVGRRELSVTIVGAGFGGIGAAIELRKHGITDVTILERATHLGGTWWHNTYPGCACDVPSHLYSYSFAQRKHWSRLCSPQQEILDYLQGVADDFDITGAVRTGTDVTACRWNDASRRWTVESRDGRSWESDALIVATGQLHQPAYPRIDGIDDFAGHSFHSAQWDHDHKLAGRRVAVVGTGASAVQFVPAIAPEVGQLTVFQRTGNWFLPRKNHAYPGWLKTLFRTVPGVETFRRSFVYWYAEFLTLMIRHPKTWGRVGKAKSAIFMQWQLRDPEVRRKVWPDYTFGCKRVLFSSWFLKALQRDNVTLVDDAITRITPTGLLTADGVEHDVDTIIWGTGFKTTDFMFPMEITGVDGRSLRDAWADGPHAYLGMTVPDFPSLFVMYGPNTNTSGGSIIYYLEAQAAYIRQALELVRDRNVAALAVRPEIEADFDVATQARFGGTAWLRCDSWYRDDATGRNITNWPGYMREYADAVRVLDVEKFTLITLPEHDAATSTDISA</sequence>
<evidence type="ECO:0000313" key="2">
    <source>
        <dbReference type="Proteomes" id="UP001609176"/>
    </source>
</evidence>
<evidence type="ECO:0000313" key="1">
    <source>
        <dbReference type="EMBL" id="MFH5243440.1"/>
    </source>
</evidence>
<dbReference type="PRINTS" id="PR00411">
    <property type="entry name" value="PNDRDTASEI"/>
</dbReference>
<dbReference type="EMBL" id="JBIMSP010000025">
    <property type="protein sequence ID" value="MFH5243440.1"/>
    <property type="molecule type" value="Genomic_DNA"/>
</dbReference>
<dbReference type="Proteomes" id="UP001609176">
    <property type="component" value="Unassembled WGS sequence"/>
</dbReference>
<dbReference type="SUPFAM" id="SSF51905">
    <property type="entry name" value="FAD/NAD(P)-binding domain"/>
    <property type="match status" value="1"/>
</dbReference>
<dbReference type="InterPro" id="IPR051209">
    <property type="entry name" value="FAD-bind_Monooxygenase_sf"/>
</dbReference>
<accession>A0ABW7KLS8</accession>
<dbReference type="Pfam" id="PF13738">
    <property type="entry name" value="Pyr_redox_3"/>
    <property type="match status" value="1"/>
</dbReference>
<dbReference type="EC" id="1.14.13.-" evidence="1"/>
<dbReference type="InterPro" id="IPR036188">
    <property type="entry name" value="FAD/NAD-bd_sf"/>
</dbReference>
<dbReference type="GO" id="GO:0004497">
    <property type="term" value="F:monooxygenase activity"/>
    <property type="evidence" value="ECO:0007669"/>
    <property type="project" value="UniProtKB-KW"/>
</dbReference>
<protein>
    <submittedName>
        <fullName evidence="1">Flavin-containing monooxygenase</fullName>
        <ecNumber evidence="1">1.14.13.-</ecNumber>
    </submittedName>
</protein>
<dbReference type="PANTHER" id="PTHR42877">
    <property type="entry name" value="L-ORNITHINE N(5)-MONOOXYGENASE-RELATED"/>
    <property type="match status" value="1"/>
</dbReference>
<keyword evidence="1" id="KW-0503">Monooxygenase</keyword>
<comment type="caution">
    <text evidence="1">The sequence shown here is derived from an EMBL/GenBank/DDBJ whole genome shotgun (WGS) entry which is preliminary data.</text>
</comment>
<organism evidence="1 2">
    <name type="scientific">Antrihabitans spumae</name>
    <dbReference type="NCBI Taxonomy" id="3373370"/>
    <lineage>
        <taxon>Bacteria</taxon>
        <taxon>Bacillati</taxon>
        <taxon>Actinomycetota</taxon>
        <taxon>Actinomycetes</taxon>
        <taxon>Mycobacteriales</taxon>
        <taxon>Nocardiaceae</taxon>
        <taxon>Antrihabitans</taxon>
    </lineage>
</organism>
<dbReference type="PANTHER" id="PTHR42877:SF4">
    <property type="entry name" value="FAD_NAD(P)-BINDING DOMAIN-CONTAINING PROTEIN-RELATED"/>
    <property type="match status" value="1"/>
</dbReference>
<keyword evidence="1" id="KW-0560">Oxidoreductase</keyword>
<name>A0ABW7KLS8_9NOCA</name>
<proteinExistence type="predicted"/>